<gene>
    <name evidence="9" type="ORF">KIH39_12425</name>
</gene>
<sequence>MSTPLDEPIRVLVIDDEKFLAETISESLSRSGYECTLAHSGKEGMKIFENESFDIVLTDLRLGDLDGLMILRKIDPKKSGVEVIVITGDGDKKTVMEAWKEGAAKYLEKPLDLAQLRAVVDSCAEKARLARINRELQKRLDEKFGYEGVIGISPKMNEVINRLKAFANTKATVLIFGENGTGKELAAKALHVNSPRKAKPFVAMNCAALNDNLLDDEMFGHEPGAFTGADKLRKGRFEYANGGTLFLDEIGDMPLNLQAKLLRVLENSEVSRIGSNEVIKIDVRLVAATNRNLEAMIAEGKFRQDLYFRLKVGTVRLPALRERKEDIPLLCAHFIKEMNQRHGCHVKGISEEVKKAFTIYNWPGNVRELRNLIESMVVQDHDGILGKDDVQDFDSLMGSAIGNSVSVGADHLIGRPMSEVERYYMERALDLTEGKREEAARMLGIGERTLYRMIQDWKLQDKIKDALARADGDISKAAEILEMKPDALEKKLKKLGQRAEEE</sequence>
<dbReference type="GO" id="GO:0005524">
    <property type="term" value="F:ATP binding"/>
    <property type="evidence" value="ECO:0007669"/>
    <property type="project" value="UniProtKB-KW"/>
</dbReference>
<accession>A0A8E6BB80</accession>
<dbReference type="InterPro" id="IPR025944">
    <property type="entry name" value="Sigma_54_int_dom_CS"/>
</dbReference>
<dbReference type="Pfam" id="PF02954">
    <property type="entry name" value="HTH_8"/>
    <property type="match status" value="2"/>
</dbReference>
<dbReference type="InterPro" id="IPR011006">
    <property type="entry name" value="CheY-like_superfamily"/>
</dbReference>
<dbReference type="SMART" id="SM00382">
    <property type="entry name" value="AAA"/>
    <property type="match status" value="1"/>
</dbReference>
<evidence type="ECO:0000256" key="2">
    <source>
        <dbReference type="ARBA" id="ARBA00022840"/>
    </source>
</evidence>
<keyword evidence="2" id="KW-0067">ATP-binding</keyword>
<dbReference type="AlphaFoldDB" id="A0A8E6BB80"/>
<dbReference type="InterPro" id="IPR002078">
    <property type="entry name" value="Sigma_54_int"/>
</dbReference>
<dbReference type="PROSITE" id="PS00676">
    <property type="entry name" value="SIGMA54_INTERACT_2"/>
    <property type="match status" value="1"/>
</dbReference>
<dbReference type="SUPFAM" id="SSF52172">
    <property type="entry name" value="CheY-like"/>
    <property type="match status" value="1"/>
</dbReference>
<evidence type="ECO:0000256" key="4">
    <source>
        <dbReference type="ARBA" id="ARBA00023125"/>
    </source>
</evidence>
<dbReference type="Gene3D" id="3.40.50.300">
    <property type="entry name" value="P-loop containing nucleotide triphosphate hydrolases"/>
    <property type="match status" value="1"/>
</dbReference>
<keyword evidence="5" id="KW-0804">Transcription</keyword>
<organism evidence="9 10">
    <name type="scientific">Telmatocola sphagniphila</name>
    <dbReference type="NCBI Taxonomy" id="1123043"/>
    <lineage>
        <taxon>Bacteria</taxon>
        <taxon>Pseudomonadati</taxon>
        <taxon>Planctomycetota</taxon>
        <taxon>Planctomycetia</taxon>
        <taxon>Gemmatales</taxon>
        <taxon>Gemmataceae</taxon>
    </lineage>
</organism>
<dbReference type="GO" id="GO:0000160">
    <property type="term" value="P:phosphorelay signal transduction system"/>
    <property type="evidence" value="ECO:0007669"/>
    <property type="project" value="InterPro"/>
</dbReference>
<evidence type="ECO:0000313" key="9">
    <source>
        <dbReference type="EMBL" id="QVL34674.1"/>
    </source>
</evidence>
<evidence type="ECO:0000259" key="8">
    <source>
        <dbReference type="PROSITE" id="PS50110"/>
    </source>
</evidence>
<feature type="domain" description="Response regulatory" evidence="8">
    <location>
        <begin position="10"/>
        <end position="124"/>
    </location>
</feature>
<dbReference type="FunFam" id="3.40.50.300:FF:000006">
    <property type="entry name" value="DNA-binding transcriptional regulator NtrC"/>
    <property type="match status" value="1"/>
</dbReference>
<dbReference type="KEGG" id="tsph:KIH39_12425"/>
<dbReference type="PANTHER" id="PTHR32071:SF57">
    <property type="entry name" value="C4-DICARBOXYLATE TRANSPORT TRANSCRIPTIONAL REGULATORY PROTEIN DCTD"/>
    <property type="match status" value="1"/>
</dbReference>
<evidence type="ECO:0000256" key="3">
    <source>
        <dbReference type="ARBA" id="ARBA00023015"/>
    </source>
</evidence>
<dbReference type="Proteomes" id="UP000676194">
    <property type="component" value="Chromosome"/>
</dbReference>
<dbReference type="EMBL" id="CP074694">
    <property type="protein sequence ID" value="QVL34674.1"/>
    <property type="molecule type" value="Genomic_DNA"/>
</dbReference>
<dbReference type="Gene3D" id="1.10.10.60">
    <property type="entry name" value="Homeodomain-like"/>
    <property type="match status" value="2"/>
</dbReference>
<proteinExistence type="predicted"/>
<dbReference type="Pfam" id="PF25601">
    <property type="entry name" value="AAA_lid_14"/>
    <property type="match status" value="1"/>
</dbReference>
<dbReference type="PROSITE" id="PS50045">
    <property type="entry name" value="SIGMA54_INTERACT_4"/>
    <property type="match status" value="1"/>
</dbReference>
<keyword evidence="3" id="KW-0805">Transcription regulation</keyword>
<dbReference type="InterPro" id="IPR003593">
    <property type="entry name" value="AAA+_ATPase"/>
</dbReference>
<dbReference type="InterPro" id="IPR027417">
    <property type="entry name" value="P-loop_NTPase"/>
</dbReference>
<reference evidence="9" key="1">
    <citation type="submission" date="2021-05" db="EMBL/GenBank/DDBJ databases">
        <title>Complete genome sequence of the cellulolytic planctomycete Telmatocola sphagniphila SP2T and characterization of the first cellulase from planctomycetes.</title>
        <authorList>
            <person name="Rakitin A.L."/>
            <person name="Beletsky A.V."/>
            <person name="Naumoff D.G."/>
            <person name="Kulichevskaya I.S."/>
            <person name="Mardanov A.V."/>
            <person name="Ravin N.V."/>
            <person name="Dedysh S.N."/>
        </authorList>
    </citation>
    <scope>NUCLEOTIDE SEQUENCE</scope>
    <source>
        <strain evidence="9">SP2T</strain>
    </source>
</reference>
<dbReference type="PRINTS" id="PR01590">
    <property type="entry name" value="HTHFIS"/>
</dbReference>
<evidence type="ECO:0000256" key="6">
    <source>
        <dbReference type="PROSITE-ProRule" id="PRU00169"/>
    </source>
</evidence>
<dbReference type="InterPro" id="IPR009057">
    <property type="entry name" value="Homeodomain-like_sf"/>
</dbReference>
<keyword evidence="4" id="KW-0238">DNA-binding</keyword>
<dbReference type="InterPro" id="IPR058031">
    <property type="entry name" value="AAA_lid_NorR"/>
</dbReference>
<dbReference type="InterPro" id="IPR002197">
    <property type="entry name" value="HTH_Fis"/>
</dbReference>
<keyword evidence="1" id="KW-0547">Nucleotide-binding</keyword>
<dbReference type="InterPro" id="IPR025943">
    <property type="entry name" value="Sigma_54_int_dom_ATP-bd_2"/>
</dbReference>
<dbReference type="GO" id="GO:0006355">
    <property type="term" value="P:regulation of DNA-templated transcription"/>
    <property type="evidence" value="ECO:0007669"/>
    <property type="project" value="InterPro"/>
</dbReference>
<dbReference type="RefSeq" id="WP_213499889.1">
    <property type="nucleotide sequence ID" value="NZ_CP074694.1"/>
</dbReference>
<dbReference type="SUPFAM" id="SSF46689">
    <property type="entry name" value="Homeodomain-like"/>
    <property type="match status" value="1"/>
</dbReference>
<keyword evidence="10" id="KW-1185">Reference proteome</keyword>
<dbReference type="PROSITE" id="PS00688">
    <property type="entry name" value="SIGMA54_INTERACT_3"/>
    <property type="match status" value="1"/>
</dbReference>
<dbReference type="GO" id="GO:0043565">
    <property type="term" value="F:sequence-specific DNA binding"/>
    <property type="evidence" value="ECO:0007669"/>
    <property type="project" value="InterPro"/>
</dbReference>
<evidence type="ECO:0000313" key="10">
    <source>
        <dbReference type="Proteomes" id="UP000676194"/>
    </source>
</evidence>
<dbReference type="PROSITE" id="PS50110">
    <property type="entry name" value="RESPONSE_REGULATORY"/>
    <property type="match status" value="1"/>
</dbReference>
<dbReference type="CDD" id="cd00009">
    <property type="entry name" value="AAA"/>
    <property type="match status" value="1"/>
</dbReference>
<evidence type="ECO:0000256" key="1">
    <source>
        <dbReference type="ARBA" id="ARBA00022741"/>
    </source>
</evidence>
<dbReference type="InterPro" id="IPR001789">
    <property type="entry name" value="Sig_transdc_resp-reg_receiver"/>
</dbReference>
<dbReference type="PANTHER" id="PTHR32071">
    <property type="entry name" value="TRANSCRIPTIONAL REGULATORY PROTEIN"/>
    <property type="match status" value="1"/>
</dbReference>
<protein>
    <submittedName>
        <fullName evidence="9">Sigma 54-interacting transcriptional regulator</fullName>
    </submittedName>
</protein>
<dbReference type="Gene3D" id="3.40.50.2300">
    <property type="match status" value="1"/>
</dbReference>
<name>A0A8E6BB80_9BACT</name>
<dbReference type="SMART" id="SM00448">
    <property type="entry name" value="REC"/>
    <property type="match status" value="1"/>
</dbReference>
<evidence type="ECO:0000259" key="7">
    <source>
        <dbReference type="PROSITE" id="PS50045"/>
    </source>
</evidence>
<dbReference type="SUPFAM" id="SSF52540">
    <property type="entry name" value="P-loop containing nucleoside triphosphate hydrolases"/>
    <property type="match status" value="1"/>
</dbReference>
<evidence type="ECO:0000256" key="5">
    <source>
        <dbReference type="ARBA" id="ARBA00023163"/>
    </source>
</evidence>
<feature type="modified residue" description="4-aspartylphosphate" evidence="6">
    <location>
        <position position="59"/>
    </location>
</feature>
<dbReference type="Pfam" id="PF00158">
    <property type="entry name" value="Sigma54_activat"/>
    <property type="match status" value="1"/>
</dbReference>
<keyword evidence="6" id="KW-0597">Phosphoprotein</keyword>
<dbReference type="Gene3D" id="1.10.8.60">
    <property type="match status" value="1"/>
</dbReference>
<dbReference type="Pfam" id="PF00072">
    <property type="entry name" value="Response_reg"/>
    <property type="match status" value="1"/>
</dbReference>
<feature type="domain" description="Sigma-54 factor interaction" evidence="7">
    <location>
        <begin position="149"/>
        <end position="378"/>
    </location>
</feature>